<evidence type="ECO:0000313" key="8">
    <source>
        <dbReference type="EMBL" id="EGG30650.1"/>
    </source>
</evidence>
<dbReference type="eggNOG" id="COG0705">
    <property type="taxonomic scope" value="Bacteria"/>
</dbReference>
<comment type="caution">
    <text evidence="8">The sequence shown here is derived from an EMBL/GenBank/DDBJ whole genome shotgun (WGS) entry which is preliminary data.</text>
</comment>
<evidence type="ECO:0000256" key="1">
    <source>
        <dbReference type="ARBA" id="ARBA00004141"/>
    </source>
</evidence>
<keyword evidence="9" id="KW-1185">Reference proteome</keyword>
<name>F3KZ35_9GAMM</name>
<evidence type="ECO:0000256" key="4">
    <source>
        <dbReference type="ARBA" id="ARBA00022692"/>
    </source>
</evidence>
<gene>
    <name evidence="8" type="ORF">IMCC3088_101</name>
</gene>
<dbReference type="AlphaFoldDB" id="F3KZ35"/>
<dbReference type="PANTHER" id="PTHR43066:SF26">
    <property type="entry name" value="RHOMBOID PROTEASE GLPG"/>
    <property type="match status" value="1"/>
</dbReference>
<dbReference type="STRING" id="2518989.IMCC3088_101"/>
<keyword evidence="5" id="KW-1133">Transmembrane helix</keyword>
<dbReference type="Gene3D" id="1.20.1540.10">
    <property type="entry name" value="Rhomboid-like"/>
    <property type="match status" value="1"/>
</dbReference>
<keyword evidence="6" id="KW-0472">Membrane</keyword>
<dbReference type="SUPFAM" id="SSF144091">
    <property type="entry name" value="Rhomboid-like"/>
    <property type="match status" value="1"/>
</dbReference>
<evidence type="ECO:0000313" key="9">
    <source>
        <dbReference type="Proteomes" id="UP000005615"/>
    </source>
</evidence>
<keyword evidence="3" id="KW-0997">Cell inner membrane</keyword>
<reference evidence="8 9" key="1">
    <citation type="journal article" date="2011" name="J. Bacteriol.">
        <title>Genome sequence of strain IMCC3088, a proteorhodopsin-containing marine bacterium belonging to the OM60/NOR5 clade.</title>
        <authorList>
            <person name="Jang Y."/>
            <person name="Oh H.M."/>
            <person name="Kang I."/>
            <person name="Lee K."/>
            <person name="Yang S.J."/>
            <person name="Cho J.C."/>
        </authorList>
    </citation>
    <scope>NUCLEOTIDE SEQUENCE [LARGE SCALE GENOMIC DNA]</scope>
    <source>
        <strain evidence="8 9">IMCC3088</strain>
    </source>
</reference>
<evidence type="ECO:0000256" key="5">
    <source>
        <dbReference type="ARBA" id="ARBA00022989"/>
    </source>
</evidence>
<dbReference type="GO" id="GO:0004252">
    <property type="term" value="F:serine-type endopeptidase activity"/>
    <property type="evidence" value="ECO:0007669"/>
    <property type="project" value="InterPro"/>
</dbReference>
<dbReference type="PANTHER" id="PTHR43066">
    <property type="entry name" value="RHOMBOID-RELATED PROTEIN"/>
    <property type="match status" value="1"/>
</dbReference>
<evidence type="ECO:0000256" key="6">
    <source>
        <dbReference type="ARBA" id="ARBA00023136"/>
    </source>
</evidence>
<evidence type="ECO:0000256" key="3">
    <source>
        <dbReference type="ARBA" id="ARBA00022519"/>
    </source>
</evidence>
<dbReference type="Proteomes" id="UP000005615">
    <property type="component" value="Unassembled WGS sequence"/>
</dbReference>
<accession>F3KZ35</accession>
<comment type="subcellular location">
    <subcellularLocation>
        <location evidence="1">Membrane</location>
        <topology evidence="1">Multi-pass membrane protein</topology>
    </subcellularLocation>
</comment>
<proteinExistence type="predicted"/>
<evidence type="ECO:0000256" key="2">
    <source>
        <dbReference type="ARBA" id="ARBA00022475"/>
    </source>
</evidence>
<sequence length="284" mass="31262">MNSGFEVLSLYSEAEVKALSKLLWGCKIGHHWVHQADHITLYVLQPMHVDLARRLHADMSAGILTAPQRQPSSATTLVTAFLNAPVTLGTILVSFVVFLAIHVFEQWSWLSALTYYPLMVTDQGWALSGEPPQWYRLMTPAILHFGWMHVVFNSLWVWEFGRRVEHAIGAAWTLAAYIAIAIVANVAQAELSEPSIFGGLSGVVYGLLAMVWLGGKLSPRWCVPPSNTLLYFMLGWLVLGLTGFIDVLGFGSIANHAHVGGLLAGVMIALAVRTVLSMQQNNRN</sequence>
<keyword evidence="2" id="KW-1003">Cell membrane</keyword>
<dbReference type="OrthoDB" id="9778341at2"/>
<dbReference type="GO" id="GO:0016020">
    <property type="term" value="C:membrane"/>
    <property type="evidence" value="ECO:0007669"/>
    <property type="project" value="UniProtKB-SubCell"/>
</dbReference>
<dbReference type="Pfam" id="PF01694">
    <property type="entry name" value="Rhomboid"/>
    <property type="match status" value="1"/>
</dbReference>
<organism evidence="8 9">
    <name type="scientific">Aequoribacter fuscus</name>
    <dbReference type="NCBI Taxonomy" id="2518989"/>
    <lineage>
        <taxon>Bacteria</taxon>
        <taxon>Pseudomonadati</taxon>
        <taxon>Pseudomonadota</taxon>
        <taxon>Gammaproteobacteria</taxon>
        <taxon>Cellvibrionales</taxon>
        <taxon>Halieaceae</taxon>
        <taxon>Aequoribacter</taxon>
    </lineage>
</organism>
<evidence type="ECO:0000259" key="7">
    <source>
        <dbReference type="Pfam" id="PF01694"/>
    </source>
</evidence>
<keyword evidence="4" id="KW-0812">Transmembrane</keyword>
<feature type="domain" description="Peptidase S54 rhomboid" evidence="7">
    <location>
        <begin position="132"/>
        <end position="272"/>
    </location>
</feature>
<dbReference type="RefSeq" id="WP_009574652.1">
    <property type="nucleotide sequence ID" value="NZ_AEIG01000010.1"/>
</dbReference>
<dbReference type="InterPro" id="IPR035952">
    <property type="entry name" value="Rhomboid-like_sf"/>
</dbReference>
<dbReference type="InterPro" id="IPR022764">
    <property type="entry name" value="Peptidase_S54_rhomboid_dom"/>
</dbReference>
<protein>
    <submittedName>
        <fullName evidence="8">GlpG protein (Membrane protein of glp regulon)</fullName>
    </submittedName>
</protein>
<dbReference type="EMBL" id="AEIG01000010">
    <property type="protein sequence ID" value="EGG30650.1"/>
    <property type="molecule type" value="Genomic_DNA"/>
</dbReference>